<keyword evidence="1 3" id="KW-0808">Transferase</keyword>
<dbReference type="CDD" id="cd02516">
    <property type="entry name" value="CDP-ME_synthetase"/>
    <property type="match status" value="1"/>
</dbReference>
<dbReference type="EMBL" id="FLQR01000010">
    <property type="protein sequence ID" value="SBS74342.1"/>
    <property type="molecule type" value="Genomic_DNA"/>
</dbReference>
<dbReference type="GO" id="GO:0050518">
    <property type="term" value="F:2-C-methyl-D-erythritol 4-phosphate cytidylyltransferase activity"/>
    <property type="evidence" value="ECO:0007669"/>
    <property type="project" value="UniProtKB-EC"/>
</dbReference>
<accession>A0A1Y5P6L8</accession>
<dbReference type="InterPro" id="IPR034683">
    <property type="entry name" value="IspD/TarI"/>
</dbReference>
<name>A0A1Y5P6L8_9MICO</name>
<gene>
    <name evidence="3" type="primary">ispD</name>
    <name evidence="3" type="ORF">MIPYR_60085</name>
</gene>
<dbReference type="PANTHER" id="PTHR43015">
    <property type="entry name" value="D-RIBITOL-5-PHOSPHATE CYTIDYLYLTRANSFERASE"/>
    <property type="match status" value="1"/>
</dbReference>
<keyword evidence="2 3" id="KW-0548">Nucleotidyltransferase</keyword>
<dbReference type="SUPFAM" id="SSF53448">
    <property type="entry name" value="Nucleotide-diphospho-sugar transferases"/>
    <property type="match status" value="1"/>
</dbReference>
<dbReference type="Gene3D" id="3.90.550.10">
    <property type="entry name" value="Spore Coat Polysaccharide Biosynthesis Protein SpsA, Chain A"/>
    <property type="match status" value="1"/>
</dbReference>
<proteinExistence type="predicted"/>
<dbReference type="GO" id="GO:0005829">
    <property type="term" value="C:cytosol"/>
    <property type="evidence" value="ECO:0007669"/>
    <property type="project" value="TreeGrafter"/>
</dbReference>
<dbReference type="InterPro" id="IPR029044">
    <property type="entry name" value="Nucleotide-diphossugar_trans"/>
</dbReference>
<reference evidence="3" key="1">
    <citation type="submission" date="2016-03" db="EMBL/GenBank/DDBJ databases">
        <authorList>
            <person name="Ploux O."/>
        </authorList>
    </citation>
    <scope>NUCLEOTIDE SEQUENCE</scope>
    <source>
        <strain evidence="3">UC1</strain>
    </source>
</reference>
<sequence>MITALLTAAGTGSRMKQDIPKQFMHVKNKPLIVYTMEAFQNHPAIDAIVVVTLPSWIDVVNAYAKQYGITKLQAIVPGGATGQESIHIGLSKIREEGATDEDIVMIHDGNRCLVSSEIISDNIAEFKANGSAVAAIPCVEAVFRSDDSGVSSTVSIPREQLFRTQTPHSYTLGKLMWAHEQAKVQGIGDTAASCVLMHELGETVYFSAGSEQNLKITTMDDLYIFESILDARHAAG</sequence>
<dbReference type="EC" id="2.7.7.60" evidence="3"/>
<dbReference type="RefSeq" id="WP_295577366.1">
    <property type="nucleotide sequence ID" value="NZ_FLQR01000010.1"/>
</dbReference>
<protein>
    <submittedName>
        <fullName evidence="3">2-C-methyl-D-erythritol 4-phosphate cytidylyltransferase</fullName>
        <ecNumber evidence="3">2.7.7.60</ecNumber>
    </submittedName>
</protein>
<evidence type="ECO:0000256" key="2">
    <source>
        <dbReference type="ARBA" id="ARBA00022695"/>
    </source>
</evidence>
<organism evidence="3">
    <name type="scientific">uncultured Microbacterium sp</name>
    <dbReference type="NCBI Taxonomy" id="191216"/>
    <lineage>
        <taxon>Bacteria</taxon>
        <taxon>Bacillati</taxon>
        <taxon>Actinomycetota</taxon>
        <taxon>Actinomycetes</taxon>
        <taxon>Micrococcales</taxon>
        <taxon>Microbacteriaceae</taxon>
        <taxon>Microbacterium</taxon>
        <taxon>environmental samples</taxon>
    </lineage>
</organism>
<dbReference type="FunFam" id="3.90.550.10:FF:000003">
    <property type="entry name" value="2-C-methyl-D-erythritol 4-phosphate cytidylyltransferase"/>
    <property type="match status" value="1"/>
</dbReference>
<evidence type="ECO:0000313" key="3">
    <source>
        <dbReference type="EMBL" id="SBS74342.1"/>
    </source>
</evidence>
<dbReference type="PANTHER" id="PTHR43015:SF1">
    <property type="entry name" value="D-RIBITOL-5-PHOSPHATE CYTIDYLYLTRANSFERASE"/>
    <property type="match status" value="1"/>
</dbReference>
<dbReference type="Pfam" id="PF01128">
    <property type="entry name" value="IspD"/>
    <property type="match status" value="1"/>
</dbReference>
<dbReference type="AlphaFoldDB" id="A0A1Y5P6L8"/>
<evidence type="ECO:0000256" key="1">
    <source>
        <dbReference type="ARBA" id="ARBA00022679"/>
    </source>
</evidence>